<dbReference type="Pfam" id="PF00454">
    <property type="entry name" value="PI3_PI4_kinase"/>
    <property type="match status" value="1"/>
</dbReference>
<dbReference type="PANTHER" id="PTHR45800:SF4">
    <property type="entry name" value="PHOSPHATIDYLINOSITOL 4-KINASE GAMMA 3"/>
    <property type="match status" value="1"/>
</dbReference>
<accession>A0AAW1S2A9</accession>
<proteinExistence type="inferred from homology"/>
<dbReference type="EMBL" id="JALJOS010000004">
    <property type="protein sequence ID" value="KAK9840222.1"/>
    <property type="molecule type" value="Genomic_DNA"/>
</dbReference>
<evidence type="ECO:0000256" key="5">
    <source>
        <dbReference type="ARBA" id="ARBA00022777"/>
    </source>
</evidence>
<dbReference type="InterPro" id="IPR029071">
    <property type="entry name" value="Ubiquitin-like_domsf"/>
</dbReference>
<sequence length="625" mass="67275">MAMALSAGQEAAARFVEQRVAGDAGLHKLKQDITILIEKPRLAGLARAADVERLHVLPNSTIKDIKLQLRARAGATWSAFNRQTLVYGGRELLDHEVVGGLAAGQAENPPDCLHVLLNCSDLNFAHLGLSSSQPASPVHSPVARTRSALTAEVAASPRLEPRCSRPSLCHGEEAADDATPLQAAVDGLSGGILHLVIKRSAHMALKQLPECFELDVSARDTAAAVAQRLEMQSGLPHHSHQLLCNGFALPALRPLSGLGLQKGCILELVPLSDFTGHGCPGSSTSPPLDSPAHGLYEGWRAAQAGLAQGISPSLASSGTGGSYFLRAASSDSHAVAVFKPKDEEPLAINNPKPCLCGEATGDSCKVGILPGEGAEREVIAYILDHGHLAGVPATAMVACQEQGQPLSRNVKVGSLQKYVDSDGDCEEWGASQFPVEDVHRIAILDMRLANTDRNGSNILVRRQAGKCHLTPIDHGMILPASVEDLSFEWLFWPQAKKPFSPELLQYISQLDADRDLQLIADQRITLRPECERIFRVTTLVLKKGAALGLTPFQIGLFMSRRVCDASPLEVILEEALAEAAKQIRRQHHSSKNLCLRHSLSEQVIMQHVESMVNERLEQHGRETAT</sequence>
<keyword evidence="6" id="KW-0067">ATP-binding</keyword>
<evidence type="ECO:0000256" key="2">
    <source>
        <dbReference type="ARBA" id="ARBA00012169"/>
    </source>
</evidence>
<gene>
    <name evidence="9" type="ORF">WJX74_005699</name>
</gene>
<dbReference type="PROSITE" id="PS50053">
    <property type="entry name" value="UBIQUITIN_2"/>
    <property type="match status" value="1"/>
</dbReference>
<organism evidence="9 10">
    <name type="scientific">Apatococcus lobatus</name>
    <dbReference type="NCBI Taxonomy" id="904363"/>
    <lineage>
        <taxon>Eukaryota</taxon>
        <taxon>Viridiplantae</taxon>
        <taxon>Chlorophyta</taxon>
        <taxon>core chlorophytes</taxon>
        <taxon>Trebouxiophyceae</taxon>
        <taxon>Chlorellales</taxon>
        <taxon>Chlorellaceae</taxon>
        <taxon>Apatococcus</taxon>
    </lineage>
</organism>
<evidence type="ECO:0000256" key="3">
    <source>
        <dbReference type="ARBA" id="ARBA00022679"/>
    </source>
</evidence>
<evidence type="ECO:0000313" key="10">
    <source>
        <dbReference type="Proteomes" id="UP001438707"/>
    </source>
</evidence>
<dbReference type="PROSITE" id="PS50290">
    <property type="entry name" value="PI3_4_KINASE_3"/>
    <property type="match status" value="1"/>
</dbReference>
<dbReference type="GO" id="GO:0005524">
    <property type="term" value="F:ATP binding"/>
    <property type="evidence" value="ECO:0007669"/>
    <property type="project" value="UniProtKB-KW"/>
</dbReference>
<comment type="caution">
    <text evidence="9">The sequence shown here is derived from an EMBL/GenBank/DDBJ whole genome shotgun (WGS) entry which is preliminary data.</text>
</comment>
<keyword evidence="4" id="KW-0547">Nucleotide-binding</keyword>
<dbReference type="InterPro" id="IPR000626">
    <property type="entry name" value="Ubiquitin-like_dom"/>
</dbReference>
<reference evidence="9 10" key="1">
    <citation type="journal article" date="2024" name="Nat. Commun.">
        <title>Phylogenomics reveals the evolutionary origins of lichenization in chlorophyte algae.</title>
        <authorList>
            <person name="Puginier C."/>
            <person name="Libourel C."/>
            <person name="Otte J."/>
            <person name="Skaloud P."/>
            <person name="Haon M."/>
            <person name="Grisel S."/>
            <person name="Petersen M."/>
            <person name="Berrin J.G."/>
            <person name="Delaux P.M."/>
            <person name="Dal Grande F."/>
            <person name="Keller J."/>
        </authorList>
    </citation>
    <scope>NUCLEOTIDE SEQUENCE [LARGE SCALE GENOMIC DNA]</scope>
    <source>
        <strain evidence="9 10">SAG 2145</strain>
    </source>
</reference>
<keyword evidence="3" id="KW-0808">Transferase</keyword>
<evidence type="ECO:0000259" key="7">
    <source>
        <dbReference type="PROSITE" id="PS50053"/>
    </source>
</evidence>
<evidence type="ECO:0000313" key="9">
    <source>
        <dbReference type="EMBL" id="KAK9840222.1"/>
    </source>
</evidence>
<name>A0AAW1S2A9_9CHLO</name>
<dbReference type="Proteomes" id="UP001438707">
    <property type="component" value="Unassembled WGS sequence"/>
</dbReference>
<dbReference type="PANTHER" id="PTHR45800">
    <property type="entry name" value="PHOSPHATIDYLINOSITOL 4-KINASE GAMMA"/>
    <property type="match status" value="1"/>
</dbReference>
<keyword evidence="5" id="KW-0418">Kinase</keyword>
<dbReference type="SUPFAM" id="SSF54236">
    <property type="entry name" value="Ubiquitin-like"/>
    <property type="match status" value="2"/>
</dbReference>
<dbReference type="AlphaFoldDB" id="A0AAW1S2A9"/>
<dbReference type="EC" id="2.7.1.67" evidence="2"/>
<protein>
    <recommendedName>
        <fullName evidence="2">1-phosphatidylinositol 4-kinase</fullName>
        <ecNumber evidence="2">2.7.1.67</ecNumber>
    </recommendedName>
</protein>
<evidence type="ECO:0000259" key="8">
    <source>
        <dbReference type="PROSITE" id="PS50290"/>
    </source>
</evidence>
<dbReference type="Gene3D" id="3.10.20.90">
    <property type="entry name" value="Phosphatidylinositol 3-kinase Catalytic Subunit, Chain A, domain 1"/>
    <property type="match status" value="1"/>
</dbReference>
<dbReference type="InterPro" id="IPR000403">
    <property type="entry name" value="PI3/4_kinase_cat_dom"/>
</dbReference>
<evidence type="ECO:0000256" key="4">
    <source>
        <dbReference type="ARBA" id="ARBA00022741"/>
    </source>
</evidence>
<evidence type="ECO:0000256" key="6">
    <source>
        <dbReference type="ARBA" id="ARBA00022840"/>
    </source>
</evidence>
<dbReference type="GO" id="GO:0004430">
    <property type="term" value="F:1-phosphatidylinositol 4-kinase activity"/>
    <property type="evidence" value="ECO:0007669"/>
    <property type="project" value="UniProtKB-EC"/>
</dbReference>
<feature type="domain" description="Ubiquitin-like" evidence="7">
    <location>
        <begin position="193"/>
        <end position="269"/>
    </location>
</feature>
<feature type="domain" description="PI3K/PI4K catalytic" evidence="8">
    <location>
        <begin position="309"/>
        <end position="591"/>
    </location>
</feature>
<keyword evidence="10" id="KW-1185">Reference proteome</keyword>
<evidence type="ECO:0000256" key="1">
    <source>
        <dbReference type="ARBA" id="ARBA00008941"/>
    </source>
</evidence>
<dbReference type="CDD" id="cd17039">
    <property type="entry name" value="Ubl_ubiquitin_like"/>
    <property type="match status" value="1"/>
</dbReference>
<comment type="similarity">
    <text evidence="1">Belongs to the PI3/PI4-kinase family. Type II PI4K subfamily.</text>
</comment>
<dbReference type="InterPro" id="IPR044571">
    <property type="entry name" value="P4KG1-8"/>
</dbReference>